<evidence type="ECO:0000256" key="1">
    <source>
        <dbReference type="ARBA" id="ARBA00004496"/>
    </source>
</evidence>
<name>A0A0F4KVT6_9BIFI</name>
<gene>
    <name evidence="12" type="primary">ulaC</name>
    <name evidence="12" type="ORF">JF69_14420</name>
</gene>
<feature type="domain" description="PTS EIIA type-2" evidence="11">
    <location>
        <begin position="6"/>
        <end position="148"/>
    </location>
</feature>
<evidence type="ECO:0000256" key="7">
    <source>
        <dbReference type="ARBA" id="ARBA00022777"/>
    </source>
</evidence>
<evidence type="ECO:0000256" key="4">
    <source>
        <dbReference type="ARBA" id="ARBA00022553"/>
    </source>
</evidence>
<dbReference type="AlphaFoldDB" id="A0A0F4KVT6"/>
<evidence type="ECO:0000313" key="13">
    <source>
        <dbReference type="Proteomes" id="UP000033648"/>
    </source>
</evidence>
<dbReference type="PATRIC" id="fig|1684.4.peg.1549"/>
<keyword evidence="6" id="KW-0598">Phosphotransferase system</keyword>
<evidence type="ECO:0000256" key="6">
    <source>
        <dbReference type="ARBA" id="ARBA00022683"/>
    </source>
</evidence>
<keyword evidence="7" id="KW-0418">Kinase</keyword>
<dbReference type="EMBL" id="JWME01000013">
    <property type="protein sequence ID" value="KJY49346.1"/>
    <property type="molecule type" value="Genomic_DNA"/>
</dbReference>
<keyword evidence="4" id="KW-0597">Phosphoprotein</keyword>
<comment type="subcellular location">
    <subcellularLocation>
        <location evidence="1">Cytoplasm</location>
    </subcellularLocation>
</comment>
<evidence type="ECO:0000256" key="2">
    <source>
        <dbReference type="ARBA" id="ARBA00022448"/>
    </source>
</evidence>
<evidence type="ECO:0000259" key="11">
    <source>
        <dbReference type="PROSITE" id="PS51094"/>
    </source>
</evidence>
<sequence>MTDFQAFLPDTSFALDVPAADWRDAIRKAGDRLVASGFTTDAYTDQMIETVEKMGPYIVIAPGLALAHSRPSEAVLGTGLSWVRLSTPVEFGNKANDPVSLVIGLAGRDEQEHLQVMSAIAGALTDAKKTQQLAKAGTPDEVRAILQS</sequence>
<evidence type="ECO:0000256" key="8">
    <source>
        <dbReference type="ARBA" id="ARBA00037387"/>
    </source>
</evidence>
<dbReference type="InterPro" id="IPR016152">
    <property type="entry name" value="PTrfase/Anion_transptr"/>
</dbReference>
<organism evidence="12 13">
    <name type="scientific">Bifidobacterium asteroides</name>
    <dbReference type="NCBI Taxonomy" id="1684"/>
    <lineage>
        <taxon>Bacteria</taxon>
        <taxon>Bacillati</taxon>
        <taxon>Actinomycetota</taxon>
        <taxon>Actinomycetes</taxon>
        <taxon>Bifidobacteriales</taxon>
        <taxon>Bifidobacteriaceae</taxon>
        <taxon>Bifidobacterium</taxon>
    </lineage>
</organism>
<dbReference type="SUPFAM" id="SSF55804">
    <property type="entry name" value="Phoshotransferase/anion transport protein"/>
    <property type="match status" value="1"/>
</dbReference>
<dbReference type="InterPro" id="IPR051351">
    <property type="entry name" value="Ascorbate-PTS_EIIA_comp"/>
</dbReference>
<dbReference type="PANTHER" id="PTHR36203:SF1">
    <property type="entry name" value="ASCORBATE-SPECIFIC PTS SYSTEM EIIA COMPONENT"/>
    <property type="match status" value="1"/>
</dbReference>
<protein>
    <recommendedName>
        <fullName evidence="9">Ascorbate-specific PTS system EIIA component</fullName>
    </recommendedName>
    <alternativeName>
        <fullName evidence="10">Ascorbate-specific phosphotransferase enzyme IIA component</fullName>
    </alternativeName>
</protein>
<dbReference type="PANTHER" id="PTHR36203">
    <property type="entry name" value="ASCORBATE-SPECIFIC PTS SYSTEM EIIA COMPONENT"/>
    <property type="match status" value="1"/>
</dbReference>
<keyword evidence="5 12" id="KW-0808">Transferase</keyword>
<dbReference type="GO" id="GO:0009401">
    <property type="term" value="P:phosphoenolpyruvate-dependent sugar phosphotransferase system"/>
    <property type="evidence" value="ECO:0007669"/>
    <property type="project" value="UniProtKB-KW"/>
</dbReference>
<keyword evidence="3" id="KW-0963">Cytoplasm</keyword>
<dbReference type="Gene3D" id="3.40.930.10">
    <property type="entry name" value="Mannitol-specific EII, Chain A"/>
    <property type="match status" value="1"/>
</dbReference>
<comment type="function">
    <text evidence="8">The phosphoenolpyruvate-dependent sugar phosphotransferase system (sugar PTS), a major carbohydrate active transport system, catalyzes the phosphorylation of incoming sugar substrates concomitantly with their translocation across the cell membrane. The enzyme II UlaABC PTS system is involved in ascorbate transport.</text>
</comment>
<dbReference type="GO" id="GO:0005737">
    <property type="term" value="C:cytoplasm"/>
    <property type="evidence" value="ECO:0007669"/>
    <property type="project" value="UniProtKB-SubCell"/>
</dbReference>
<comment type="caution">
    <text evidence="12">The sequence shown here is derived from an EMBL/GenBank/DDBJ whole genome shotgun (WGS) entry which is preliminary data.</text>
</comment>
<dbReference type="Pfam" id="PF00359">
    <property type="entry name" value="PTS_EIIA_2"/>
    <property type="match status" value="1"/>
</dbReference>
<dbReference type="PROSITE" id="PS51094">
    <property type="entry name" value="PTS_EIIA_TYPE_2"/>
    <property type="match status" value="1"/>
</dbReference>
<evidence type="ECO:0000256" key="10">
    <source>
        <dbReference type="ARBA" id="ARBA00042072"/>
    </source>
</evidence>
<dbReference type="GO" id="GO:0016301">
    <property type="term" value="F:kinase activity"/>
    <property type="evidence" value="ECO:0007669"/>
    <property type="project" value="UniProtKB-KW"/>
</dbReference>
<keyword evidence="2" id="KW-0813">Transport</keyword>
<dbReference type="InterPro" id="IPR002178">
    <property type="entry name" value="PTS_EIIA_type-2_dom"/>
</dbReference>
<evidence type="ECO:0000256" key="3">
    <source>
        <dbReference type="ARBA" id="ARBA00022490"/>
    </source>
</evidence>
<reference evidence="12 13" key="1">
    <citation type="submission" date="2014-12" db="EMBL/GenBank/DDBJ databases">
        <title>Comparative genomics of the lactic acid bacteria isolated from the honey bee gut.</title>
        <authorList>
            <person name="Ellegaard K.M."/>
            <person name="Tamarit D."/>
            <person name="Javelind E."/>
            <person name="Olofsson T."/>
            <person name="Andersson S.G."/>
            <person name="Vasquez A."/>
        </authorList>
    </citation>
    <scope>NUCLEOTIDE SEQUENCE [LARGE SCALE GENOMIC DNA]</scope>
    <source>
        <strain evidence="12 13">Bin2</strain>
    </source>
</reference>
<evidence type="ECO:0000256" key="5">
    <source>
        <dbReference type="ARBA" id="ARBA00022679"/>
    </source>
</evidence>
<evidence type="ECO:0000313" key="12">
    <source>
        <dbReference type="EMBL" id="KJY49346.1"/>
    </source>
</evidence>
<dbReference type="Proteomes" id="UP000033648">
    <property type="component" value="Unassembled WGS sequence"/>
</dbReference>
<accession>A0A0F4KVT6</accession>
<proteinExistence type="predicted"/>
<evidence type="ECO:0000256" key="9">
    <source>
        <dbReference type="ARBA" id="ARBA00041175"/>
    </source>
</evidence>